<evidence type="ECO:0008006" key="5">
    <source>
        <dbReference type="Google" id="ProtNLM"/>
    </source>
</evidence>
<feature type="transmembrane region" description="Helical" evidence="2">
    <location>
        <begin position="294"/>
        <end position="311"/>
    </location>
</feature>
<name>A0ABM6PP79_9MICO</name>
<evidence type="ECO:0000313" key="3">
    <source>
        <dbReference type="EMBL" id="ATH97295.1"/>
    </source>
</evidence>
<feature type="transmembrane region" description="Helical" evidence="2">
    <location>
        <begin position="394"/>
        <end position="417"/>
    </location>
</feature>
<evidence type="ECO:0000256" key="2">
    <source>
        <dbReference type="SAM" id="Phobius"/>
    </source>
</evidence>
<keyword evidence="2" id="KW-1133">Transmembrane helix</keyword>
<organism evidence="3 4">
    <name type="scientific">Dermabacter jinjuensis</name>
    <dbReference type="NCBI Taxonomy" id="1667168"/>
    <lineage>
        <taxon>Bacteria</taxon>
        <taxon>Bacillati</taxon>
        <taxon>Actinomycetota</taxon>
        <taxon>Actinomycetes</taxon>
        <taxon>Micrococcales</taxon>
        <taxon>Dermabacteraceae</taxon>
        <taxon>Dermabacter</taxon>
    </lineage>
</organism>
<sequence length="567" mass="61371">MVQGTHPGRPGQGMGIPTLAGPSAQSLPPLLDLPEPERLPTGDDVVDLPEEVLCESARSMRAATGRKIWVWMAIVGFVSWGALAMVFLGSLTPLFLFLPIFAIAEPSFVASLLNGLGASPGVVLFIAFGSAPLGALAGLGAAALGLRSVARLRPREYLTEKEFRRAIGWSFAKWILCPELAVIVLSMILTALPGNTFILADFSYIVVSGYLQMLVIALLSAPLAAGLARASNPLKLPGLGELEMRRQAAIGTDNYGHYTRVLFAQDRRHLPRNRFIANPRVVAQSFRTIARYRWWQVLTVAVLVVPFYYFADFGQLFTFDGGVGDVSGATDFSLTTRIAALILLIAWLGAFAWLPPLVLSLFHLIPPSKRGVRDQRTYPTITERMAVNRWERGVVWVTTLGLAAVEAVCLIALLVVLQVTGDAALAGPVHLWVLGISGFAASALGMIATYRAMAIDLRTIVYGPAGWYMRREVPFSAIAPQRGTRTDLADDPRVRAALRERQAMKLGLPKDATLEQIAKAASRTGVLPDFGLGEEQVTPATVEPPTIKGEHDIPESLEELHAGRLTV</sequence>
<feature type="transmembrane region" description="Helical" evidence="2">
    <location>
        <begin position="121"/>
        <end position="146"/>
    </location>
</feature>
<feature type="transmembrane region" description="Helical" evidence="2">
    <location>
        <begin position="204"/>
        <end position="228"/>
    </location>
</feature>
<feature type="transmembrane region" description="Helical" evidence="2">
    <location>
        <begin position="68"/>
        <end position="101"/>
    </location>
</feature>
<feature type="transmembrane region" description="Helical" evidence="2">
    <location>
        <begin position="167"/>
        <end position="192"/>
    </location>
</feature>
<feature type="region of interest" description="Disordered" evidence="1">
    <location>
        <begin position="532"/>
        <end position="552"/>
    </location>
</feature>
<dbReference type="EMBL" id="CP023482">
    <property type="protein sequence ID" value="ATH97295.1"/>
    <property type="molecule type" value="Genomic_DNA"/>
</dbReference>
<reference evidence="3 4" key="1">
    <citation type="journal article" date="2016" name="Int. J. Syst. Evol. Microbiol.">
        <title>Dermabacter jinjuensis sp. nov., a novel species of the genus Dermabacter isolated from a clinical specimen.</title>
        <authorList>
            <person name="Park Y.K."/>
            <person name="Lee K.M."/>
            <person name="Lee W.K."/>
            <person name="Cho M.J."/>
            <person name="Lee H.S."/>
            <person name="Cho Y.G."/>
            <person name="Lee Y.C."/>
            <person name="Lee W.K."/>
            <person name="Seong W.K."/>
            <person name="Hwang K.J."/>
        </authorList>
    </citation>
    <scope>NUCLEOTIDE SEQUENCE [LARGE SCALE GENOMIC DNA]</scope>
    <source>
        <strain evidence="3 4">32T</strain>
    </source>
</reference>
<dbReference type="Proteomes" id="UP000815698">
    <property type="component" value="Chromosome"/>
</dbReference>
<proteinExistence type="predicted"/>
<feature type="transmembrane region" description="Helical" evidence="2">
    <location>
        <begin position="338"/>
        <end position="365"/>
    </location>
</feature>
<evidence type="ECO:0000313" key="4">
    <source>
        <dbReference type="Proteomes" id="UP000815698"/>
    </source>
</evidence>
<feature type="transmembrane region" description="Helical" evidence="2">
    <location>
        <begin position="429"/>
        <end position="450"/>
    </location>
</feature>
<keyword evidence="2" id="KW-0812">Transmembrane</keyword>
<dbReference type="RefSeq" id="WP_016663775.1">
    <property type="nucleotide sequence ID" value="NZ_CP023482.1"/>
</dbReference>
<evidence type="ECO:0000256" key="1">
    <source>
        <dbReference type="SAM" id="MobiDB-lite"/>
    </source>
</evidence>
<keyword evidence="2" id="KW-0472">Membrane</keyword>
<accession>A0ABM6PP79</accession>
<gene>
    <name evidence="3" type="ORF">COP05_09530</name>
</gene>
<protein>
    <recommendedName>
        <fullName evidence="5">Transmembrane protein</fullName>
    </recommendedName>
</protein>
<keyword evidence="4" id="KW-1185">Reference proteome</keyword>